<feature type="transmembrane region" description="Helical" evidence="2">
    <location>
        <begin position="179"/>
        <end position="206"/>
    </location>
</feature>
<gene>
    <name evidence="3" type="ORF">LENED_006454</name>
</gene>
<protein>
    <submittedName>
        <fullName evidence="3">Uncharacterized protein</fullName>
    </submittedName>
</protein>
<evidence type="ECO:0000313" key="3">
    <source>
        <dbReference type="EMBL" id="GAW04649.1"/>
    </source>
</evidence>
<evidence type="ECO:0000313" key="4">
    <source>
        <dbReference type="Proteomes" id="UP000188533"/>
    </source>
</evidence>
<dbReference type="AlphaFoldDB" id="A0A1Q3EBY8"/>
<sequence>MYELLANVQRPFILTPQDMAADRYVLIIGSQKGTLSTLNWDNETKFTFTSLHSSLLDAKTGNVKSTHKYGPDPMGTVCLDDSSKFFVACTGKDFEMFRLENIEHVQTFSGELPIVLFPKVATYEEDGSVLVVGTTFLIPLLVLFNPLLQLPQGMKSHASLDKPENTATNLPSPGRSIRYYLFMAVGLYLLFHGLLSTVLVCTTWVYSMAMDRQIPEVIGHAVGSIPEQIFEAVALNLIDKEEYGGNTEKSCGILITHTVASTRCWLGSLFYIAPRAVRFADPSTQNGTSVLQGNGNRLDPTDNQISKPPGVMGKPGQGGYSLRMELDWTNDQFESVEKYIGETVEGVLDVTQSFDEQSLMNIKQIQQMAVHKYPFLNFAPANNTETESPTSAVSTEVPPIVKPLVGEKTKSEEAIECEFEGLWKEYENIHQELFHTKETLNRTLEENTSLALQKDSRERINVKLAEDAIDLDEENRDLHLNRVKASKTEKSLIGTISCLNAHINAEICQKKNRVWEQSAKKDGDTKKELETALRILDLEKCELEKALKVKEATAKSQKLKMDSYHAKQKWEMEELKEVRLRNTQLESSVTSFKARLTEAENLQCALKENLKIIQHENEELRTSLADTLHADEFDRLRKVERVRNLSEPS</sequence>
<reference evidence="3 4" key="2">
    <citation type="submission" date="2017-02" db="EMBL/GenBank/DDBJ databases">
        <title>A genome survey and senescence transcriptome analysis in Lentinula edodes.</title>
        <authorList>
            <person name="Sakamoto Y."/>
            <person name="Nakade K."/>
            <person name="Sato S."/>
            <person name="Yoshida Y."/>
            <person name="Miyazaki K."/>
            <person name="Natsume S."/>
            <person name="Konno N."/>
        </authorList>
    </citation>
    <scope>NUCLEOTIDE SEQUENCE [LARGE SCALE GENOMIC DNA]</scope>
    <source>
        <strain evidence="3 4">NBRC 111202</strain>
    </source>
</reference>
<organism evidence="3 4">
    <name type="scientific">Lentinula edodes</name>
    <name type="common">Shiitake mushroom</name>
    <name type="synonym">Lentinus edodes</name>
    <dbReference type="NCBI Taxonomy" id="5353"/>
    <lineage>
        <taxon>Eukaryota</taxon>
        <taxon>Fungi</taxon>
        <taxon>Dikarya</taxon>
        <taxon>Basidiomycota</taxon>
        <taxon>Agaricomycotina</taxon>
        <taxon>Agaricomycetes</taxon>
        <taxon>Agaricomycetidae</taxon>
        <taxon>Agaricales</taxon>
        <taxon>Marasmiineae</taxon>
        <taxon>Omphalotaceae</taxon>
        <taxon>Lentinula</taxon>
    </lineage>
</organism>
<dbReference type="InterPro" id="IPR011047">
    <property type="entry name" value="Quinoprotein_ADH-like_sf"/>
</dbReference>
<comment type="caution">
    <text evidence="3">The sequence shown here is derived from an EMBL/GenBank/DDBJ whole genome shotgun (WGS) entry which is preliminary data.</text>
</comment>
<feature type="compositionally biased region" description="Polar residues" evidence="1">
    <location>
        <begin position="289"/>
        <end position="306"/>
    </location>
</feature>
<feature type="transmembrane region" description="Helical" evidence="2">
    <location>
        <begin position="127"/>
        <end position="148"/>
    </location>
</feature>
<name>A0A1Q3EBY8_LENED</name>
<feature type="region of interest" description="Disordered" evidence="1">
    <location>
        <begin position="289"/>
        <end position="311"/>
    </location>
</feature>
<keyword evidence="4" id="KW-1185">Reference proteome</keyword>
<dbReference type="SUPFAM" id="SSF50998">
    <property type="entry name" value="Quinoprotein alcohol dehydrogenase-like"/>
    <property type="match status" value="1"/>
</dbReference>
<dbReference type="EMBL" id="BDGU01000203">
    <property type="protein sequence ID" value="GAW04649.1"/>
    <property type="molecule type" value="Genomic_DNA"/>
</dbReference>
<accession>A0A1Q3EBY8</accession>
<evidence type="ECO:0000256" key="1">
    <source>
        <dbReference type="SAM" id="MobiDB-lite"/>
    </source>
</evidence>
<evidence type="ECO:0000256" key="2">
    <source>
        <dbReference type="SAM" id="Phobius"/>
    </source>
</evidence>
<keyword evidence="2" id="KW-0812">Transmembrane</keyword>
<keyword evidence="2" id="KW-0472">Membrane</keyword>
<proteinExistence type="predicted"/>
<reference evidence="3 4" key="1">
    <citation type="submission" date="2016-08" db="EMBL/GenBank/DDBJ databases">
        <authorList>
            <consortium name="Lentinula edodes genome sequencing consortium"/>
            <person name="Sakamoto Y."/>
            <person name="Nakade K."/>
            <person name="Sato S."/>
            <person name="Yoshida Y."/>
            <person name="Miyazaki K."/>
            <person name="Natsume S."/>
            <person name="Konno N."/>
        </authorList>
    </citation>
    <scope>NUCLEOTIDE SEQUENCE [LARGE SCALE GENOMIC DNA]</scope>
    <source>
        <strain evidence="3 4">NBRC 111202</strain>
    </source>
</reference>
<keyword evidence="2" id="KW-1133">Transmembrane helix</keyword>
<dbReference type="Proteomes" id="UP000188533">
    <property type="component" value="Unassembled WGS sequence"/>
</dbReference>